<evidence type="ECO:0000256" key="6">
    <source>
        <dbReference type="ARBA" id="ARBA00023136"/>
    </source>
</evidence>
<feature type="transmembrane region" description="Helical" evidence="8">
    <location>
        <begin position="137"/>
        <end position="159"/>
    </location>
</feature>
<evidence type="ECO:0000256" key="4">
    <source>
        <dbReference type="ARBA" id="ARBA00022889"/>
    </source>
</evidence>
<dbReference type="InterPro" id="IPR007007">
    <property type="entry name" value="Ninjurin"/>
</dbReference>
<comment type="subcellular location">
    <subcellularLocation>
        <location evidence="1">Membrane</location>
        <topology evidence="1">Multi-pass membrane protein</topology>
    </subcellularLocation>
</comment>
<organism evidence="9">
    <name type="scientific">Culex tarsalis</name>
    <name type="common">Encephalitis mosquito</name>
    <dbReference type="NCBI Taxonomy" id="7177"/>
    <lineage>
        <taxon>Eukaryota</taxon>
        <taxon>Metazoa</taxon>
        <taxon>Ecdysozoa</taxon>
        <taxon>Arthropoda</taxon>
        <taxon>Hexapoda</taxon>
        <taxon>Insecta</taxon>
        <taxon>Pterygota</taxon>
        <taxon>Neoptera</taxon>
        <taxon>Endopterygota</taxon>
        <taxon>Diptera</taxon>
        <taxon>Nematocera</taxon>
        <taxon>Culicoidea</taxon>
        <taxon>Culicidae</taxon>
        <taxon>Culicinae</taxon>
        <taxon>Culicini</taxon>
        <taxon>Culex</taxon>
        <taxon>Culex</taxon>
    </lineage>
</organism>
<evidence type="ECO:0000256" key="2">
    <source>
        <dbReference type="ARBA" id="ARBA00008141"/>
    </source>
</evidence>
<dbReference type="AlphaFoldDB" id="A0A1Q3FKM2"/>
<evidence type="ECO:0000256" key="8">
    <source>
        <dbReference type="SAM" id="Phobius"/>
    </source>
</evidence>
<keyword evidence="6 8" id="KW-0472">Membrane</keyword>
<evidence type="ECO:0000256" key="5">
    <source>
        <dbReference type="ARBA" id="ARBA00022989"/>
    </source>
</evidence>
<feature type="transmembrane region" description="Helical" evidence="8">
    <location>
        <begin position="95"/>
        <end position="125"/>
    </location>
</feature>
<keyword evidence="5 8" id="KW-1133">Transmembrane helix</keyword>
<keyword evidence="3 8" id="KW-0812">Transmembrane</keyword>
<dbReference type="GO" id="GO:0007155">
    <property type="term" value="P:cell adhesion"/>
    <property type="evidence" value="ECO:0007669"/>
    <property type="project" value="UniProtKB-KW"/>
</dbReference>
<keyword evidence="4" id="KW-0130">Cell adhesion</keyword>
<evidence type="ECO:0000256" key="7">
    <source>
        <dbReference type="SAM" id="MobiDB-lite"/>
    </source>
</evidence>
<feature type="region of interest" description="Disordered" evidence="7">
    <location>
        <begin position="1"/>
        <end position="40"/>
    </location>
</feature>
<dbReference type="PANTHER" id="PTHR12316">
    <property type="entry name" value="NINJURIN-RELATED"/>
    <property type="match status" value="1"/>
</dbReference>
<evidence type="ECO:0000256" key="3">
    <source>
        <dbReference type="ARBA" id="ARBA00022692"/>
    </source>
</evidence>
<sequence length="171" mass="18976">MTTIPAPIPTESRTALSSAMVVPEEAEDSTQRSSNKNQTERDISIGEVLQSISKLDLNDYATRKSFAQGMLDLALLTANASQLKYLLTVGEAHEFYQLLLTLVIVSISMQVFQAVMIIILAVVLDINKVEQHRKSDILNNILIIFTIISVVINVIISAFDMKTQNDLLQLK</sequence>
<dbReference type="EMBL" id="GFDL01007019">
    <property type="protein sequence ID" value="JAV28026.1"/>
    <property type="molecule type" value="Transcribed_RNA"/>
</dbReference>
<proteinExistence type="inferred from homology"/>
<evidence type="ECO:0000256" key="1">
    <source>
        <dbReference type="ARBA" id="ARBA00004141"/>
    </source>
</evidence>
<protein>
    <submittedName>
        <fullName evidence="9">Putative conserved plasma membrane protein</fullName>
    </submittedName>
</protein>
<name>A0A1Q3FKM2_CULTA</name>
<dbReference type="GO" id="GO:0042246">
    <property type="term" value="P:tissue regeneration"/>
    <property type="evidence" value="ECO:0007669"/>
    <property type="project" value="InterPro"/>
</dbReference>
<evidence type="ECO:0000313" key="9">
    <source>
        <dbReference type="EMBL" id="JAV28026.1"/>
    </source>
</evidence>
<accession>A0A1Q3FKM2</accession>
<comment type="similarity">
    <text evidence="2">Belongs to the ninjurin family.</text>
</comment>
<reference evidence="9" key="1">
    <citation type="submission" date="2017-01" db="EMBL/GenBank/DDBJ databases">
        <title>A deep insight into the sialotranscriptome of adult male and female Cluex tarsalis mosquitoes.</title>
        <authorList>
            <person name="Ribeiro J.M."/>
            <person name="Moreira F."/>
            <person name="Bernard K.A."/>
            <person name="Calvo E."/>
        </authorList>
    </citation>
    <scope>NUCLEOTIDE SEQUENCE</scope>
    <source>
        <strain evidence="9">Kern County</strain>
        <tissue evidence="9">Salivary glands</tissue>
    </source>
</reference>
<dbReference type="PANTHER" id="PTHR12316:SF17">
    <property type="entry name" value="NINJURIN C, ISOFORM D"/>
    <property type="match status" value="1"/>
</dbReference>
<dbReference type="GO" id="GO:0016020">
    <property type="term" value="C:membrane"/>
    <property type="evidence" value="ECO:0007669"/>
    <property type="project" value="UniProtKB-SubCell"/>
</dbReference>
<dbReference type="Pfam" id="PF04923">
    <property type="entry name" value="Ninjurin"/>
    <property type="match status" value="1"/>
</dbReference>